<feature type="repeat" description="PPR" evidence="2">
    <location>
        <begin position="293"/>
        <end position="327"/>
    </location>
</feature>
<evidence type="ECO:0000313" key="4">
    <source>
        <dbReference type="EMBL" id="VVW58520.1"/>
    </source>
</evidence>
<name>A0A5K1F7B2_9MAGN</name>
<dbReference type="NCBIfam" id="TIGR00756">
    <property type="entry name" value="PPR"/>
    <property type="match status" value="2"/>
</dbReference>
<dbReference type="InterPro" id="IPR046960">
    <property type="entry name" value="PPR_At4g14850-like_plant"/>
</dbReference>
<accession>A0A5K1F7B2</accession>
<proteinExistence type="predicted"/>
<evidence type="ECO:0000259" key="3">
    <source>
        <dbReference type="Pfam" id="PF14432"/>
    </source>
</evidence>
<dbReference type="PANTHER" id="PTHR47926">
    <property type="entry name" value="PENTATRICOPEPTIDE REPEAT-CONTAINING PROTEIN"/>
    <property type="match status" value="1"/>
</dbReference>
<dbReference type="FunFam" id="1.25.40.10:FF:000427">
    <property type="entry name" value="Pentatricopeptide repeat-containing protein chloroplastic"/>
    <property type="match status" value="1"/>
</dbReference>
<dbReference type="EMBL" id="LR721785">
    <property type="protein sequence ID" value="VVW58520.1"/>
    <property type="molecule type" value="Genomic_DNA"/>
</dbReference>
<dbReference type="Pfam" id="PF20430">
    <property type="entry name" value="Eplus_motif"/>
    <property type="match status" value="1"/>
</dbReference>
<protein>
    <recommendedName>
        <fullName evidence="3">DYW domain-containing protein</fullName>
    </recommendedName>
</protein>
<feature type="repeat" description="PPR" evidence="2">
    <location>
        <begin position="83"/>
        <end position="120"/>
    </location>
</feature>
<dbReference type="OMA" id="VEIIMRD"/>
<evidence type="ECO:0000256" key="1">
    <source>
        <dbReference type="ARBA" id="ARBA00022737"/>
    </source>
</evidence>
<dbReference type="PROSITE" id="PS51375">
    <property type="entry name" value="PPR"/>
    <property type="match status" value="3"/>
</dbReference>
<dbReference type="GO" id="GO:0008270">
    <property type="term" value="F:zinc ion binding"/>
    <property type="evidence" value="ECO:0007669"/>
    <property type="project" value="InterPro"/>
</dbReference>
<feature type="domain" description="DYW" evidence="3">
    <location>
        <begin position="509"/>
        <end position="602"/>
    </location>
</feature>
<dbReference type="PANTHER" id="PTHR47926:SF508">
    <property type="entry name" value="PENTATRICOPEPTIDE REPEAT-CONTAINING PROTEIN"/>
    <property type="match status" value="1"/>
</dbReference>
<dbReference type="Pfam" id="PF20431">
    <property type="entry name" value="E_motif"/>
    <property type="match status" value="1"/>
</dbReference>
<dbReference type="Pfam" id="PF14432">
    <property type="entry name" value="DYW_deaminase"/>
    <property type="match status" value="1"/>
</dbReference>
<dbReference type="Pfam" id="PF01535">
    <property type="entry name" value="PPR"/>
    <property type="match status" value="4"/>
</dbReference>
<dbReference type="InterPro" id="IPR046848">
    <property type="entry name" value="E_motif"/>
</dbReference>
<reference evidence="4" key="1">
    <citation type="submission" date="2019-09" db="EMBL/GenBank/DDBJ databases">
        <authorList>
            <person name="Zhang L."/>
        </authorList>
    </citation>
    <scope>NUCLEOTIDE SEQUENCE</scope>
</reference>
<dbReference type="GO" id="GO:0009451">
    <property type="term" value="P:RNA modification"/>
    <property type="evidence" value="ECO:0007669"/>
    <property type="project" value="InterPro"/>
</dbReference>
<dbReference type="AlphaFoldDB" id="A0A5K1F7B2"/>
<dbReference type="Gene3D" id="1.25.40.10">
    <property type="entry name" value="Tetratricopeptide repeat domain"/>
    <property type="match status" value="3"/>
</dbReference>
<dbReference type="Pfam" id="PF13041">
    <property type="entry name" value="PPR_2"/>
    <property type="match status" value="1"/>
</dbReference>
<dbReference type="Gramene" id="NC7G0245870.1">
    <property type="protein sequence ID" value="NC7G0245870.1:cds"/>
    <property type="gene ID" value="NC7G0245870"/>
</dbReference>
<feature type="repeat" description="PPR" evidence="2">
    <location>
        <begin position="187"/>
        <end position="221"/>
    </location>
</feature>
<dbReference type="InterPro" id="IPR046849">
    <property type="entry name" value="E2_motif"/>
</dbReference>
<dbReference type="InterPro" id="IPR002885">
    <property type="entry name" value="PPR_rpt"/>
</dbReference>
<dbReference type="InterPro" id="IPR032867">
    <property type="entry name" value="DYW_dom"/>
</dbReference>
<sequence length="602" mass="66905">MHASCASPPLPPDLPPPSPEVKRQCLKLLRQYNSVRQLRQIHAYMLRTGVSDDAFSASRLLYFSSLADLSYASAVHAHIPHRNTFSWNALIRAHAHSNSPFAKQEAILLYDRMLRDGCCFDKFSFPFVLKACAFLFAASEGSQLHAQILKAGFGDDVFANNSLIHMYATCGLIPAARILFDKMPERSLVSWNVVIEGYVLEGQFDEALQLFKRMQLDGSGDSAGTPDRYTMQSVVSACGALGALALGMWAHCSVVRKGVQVGILMENALVEMYSKCGCLVMARQVFDNMLERDVSTFNAMIFGLAMHGHGKEAIEVFAAMKVVGVKPNSITFVGILSACSHAGMIDDGRKYFDCMTKDYDIERRIEHYGCMVDLLGRSGCLNEAARLISSMPVEPDAAIWRSMLNACCRNNAGLEYSELAAKRILELEDDSSGAFVLLSKAYASRSRWFDVGAVRKVMAGRGITKQPGCSSIEIDGIVNEFLAGDSTHPQSEQIYKKLDLIDDRLNSVGYVPDRTQAVMVDEYDHVKGDSLRLHSERLAIAFGLLNRKQNVPIRIMKNLRVCGDCHHAAKLISDLFNVEIIMRDRVRFHHFKAGSCSCMDYW</sequence>
<gene>
    <name evidence="4" type="ORF">NYM_LOCUS23393</name>
</gene>
<keyword evidence="1" id="KW-0677">Repeat</keyword>
<dbReference type="OrthoDB" id="185373at2759"/>
<dbReference type="InterPro" id="IPR011990">
    <property type="entry name" value="TPR-like_helical_dom_sf"/>
</dbReference>
<organism evidence="4">
    <name type="scientific">Nymphaea colorata</name>
    <name type="common">pocket water lily</name>
    <dbReference type="NCBI Taxonomy" id="210225"/>
    <lineage>
        <taxon>Eukaryota</taxon>
        <taxon>Viridiplantae</taxon>
        <taxon>Streptophyta</taxon>
        <taxon>Embryophyta</taxon>
        <taxon>Tracheophyta</taxon>
        <taxon>Spermatophyta</taxon>
        <taxon>Magnoliopsida</taxon>
        <taxon>Nymphaeales</taxon>
        <taxon>Nymphaeaceae</taxon>
        <taxon>Nymphaea</taxon>
    </lineage>
</organism>
<dbReference type="GO" id="GO:0003723">
    <property type="term" value="F:RNA binding"/>
    <property type="evidence" value="ECO:0007669"/>
    <property type="project" value="InterPro"/>
</dbReference>
<evidence type="ECO:0000256" key="2">
    <source>
        <dbReference type="PROSITE-ProRule" id="PRU00708"/>
    </source>
</evidence>
<dbReference type="FunFam" id="1.25.40.10:FF:000184">
    <property type="entry name" value="Pentatricopeptide repeat-containing protein, chloroplastic"/>
    <property type="match status" value="1"/>
</dbReference>